<evidence type="ECO:0000256" key="1">
    <source>
        <dbReference type="SAM" id="Phobius"/>
    </source>
</evidence>
<keyword evidence="2" id="KW-0732">Signal</keyword>
<gene>
    <name evidence="3" type="ORF">MRS75_12165</name>
</gene>
<feature type="transmembrane region" description="Helical" evidence="1">
    <location>
        <begin position="205"/>
        <end position="223"/>
    </location>
</feature>
<evidence type="ECO:0000313" key="4">
    <source>
        <dbReference type="Proteomes" id="UP001161580"/>
    </source>
</evidence>
<protein>
    <submittedName>
        <fullName evidence="3">HupE/UreJ family protein</fullName>
    </submittedName>
</protein>
<feature type="transmembrane region" description="Helical" evidence="1">
    <location>
        <begin position="177"/>
        <end position="199"/>
    </location>
</feature>
<accession>A0AAE3QGB3</accession>
<dbReference type="AlphaFoldDB" id="A0AAE3QGB3"/>
<reference evidence="3" key="1">
    <citation type="submission" date="2022-03" db="EMBL/GenBank/DDBJ databases">
        <title>Fererhizobium litorale gen. nov., sp. nov., isolated from sandy sediments of the Sea of Japan seashore.</title>
        <authorList>
            <person name="Romanenko L."/>
            <person name="Kurilenko V."/>
            <person name="Otstavnykh N."/>
            <person name="Svetashev V."/>
            <person name="Tekutyeva L."/>
            <person name="Isaeva M."/>
            <person name="Mikhailov V."/>
        </authorList>
    </citation>
    <scope>NUCLEOTIDE SEQUENCE</scope>
    <source>
        <strain evidence="3">KMM 9576</strain>
    </source>
</reference>
<organism evidence="3 4">
    <name type="scientific">Ferirhizobium litorale</name>
    <dbReference type="NCBI Taxonomy" id="2927786"/>
    <lineage>
        <taxon>Bacteria</taxon>
        <taxon>Pseudomonadati</taxon>
        <taxon>Pseudomonadota</taxon>
        <taxon>Alphaproteobacteria</taxon>
        <taxon>Hyphomicrobiales</taxon>
        <taxon>Rhizobiaceae</taxon>
        <taxon>Ferirhizobium</taxon>
    </lineage>
</organism>
<feature type="transmembrane region" description="Helical" evidence="1">
    <location>
        <begin position="307"/>
        <end position="326"/>
    </location>
</feature>
<evidence type="ECO:0000256" key="2">
    <source>
        <dbReference type="SAM" id="SignalP"/>
    </source>
</evidence>
<feature type="signal peptide" evidence="2">
    <location>
        <begin position="1"/>
        <end position="24"/>
    </location>
</feature>
<dbReference type="Proteomes" id="UP001161580">
    <property type="component" value="Unassembled WGS sequence"/>
</dbReference>
<keyword evidence="1" id="KW-0812">Transmembrane</keyword>
<keyword evidence="1" id="KW-1133">Transmembrane helix</keyword>
<feature type="chain" id="PRO_5041914299" evidence="2">
    <location>
        <begin position="25"/>
        <end position="332"/>
    </location>
</feature>
<comment type="caution">
    <text evidence="3">The sequence shown here is derived from an EMBL/GenBank/DDBJ whole genome shotgun (WGS) entry which is preliminary data.</text>
</comment>
<feature type="transmembrane region" description="Helical" evidence="1">
    <location>
        <begin position="235"/>
        <end position="256"/>
    </location>
</feature>
<proteinExistence type="predicted"/>
<dbReference type="RefSeq" id="WP_311789545.1">
    <property type="nucleotide sequence ID" value="NZ_JALDYY010000032.1"/>
</dbReference>
<name>A0AAE3QGB3_9HYPH</name>
<evidence type="ECO:0000313" key="3">
    <source>
        <dbReference type="EMBL" id="MDI7922836.1"/>
    </source>
</evidence>
<feature type="transmembrane region" description="Helical" evidence="1">
    <location>
        <begin position="146"/>
        <end position="170"/>
    </location>
</feature>
<keyword evidence="4" id="KW-1185">Reference proteome</keyword>
<dbReference type="EMBL" id="JALDYZ010000005">
    <property type="protein sequence ID" value="MDI7922836.1"/>
    <property type="molecule type" value="Genomic_DNA"/>
</dbReference>
<dbReference type="Pfam" id="PF13795">
    <property type="entry name" value="HupE_UreJ_2"/>
    <property type="match status" value="1"/>
</dbReference>
<keyword evidence="1" id="KW-0472">Membrane</keyword>
<feature type="transmembrane region" description="Helical" evidence="1">
    <location>
        <begin position="268"/>
        <end position="295"/>
    </location>
</feature>
<dbReference type="InterPro" id="IPR032809">
    <property type="entry name" value="Put_HupE_UreJ"/>
</dbReference>
<sequence>MTLRGAMLLLLLALAQPVRVLAHALDPAYLELSILDAGRWRVTWRVPDLNGTPMPITPRLPDSCETNDAPGPHFDGRGWSTAYVVNCQAGLFGGTIRIEGLENTRTDALVRYETAPDQAVIRRLTADQPGFVVPADPGHFEVFTSYVALGVTHILEGLDHLLFVLALLLLVRNARRLIWAITAFTLAHSITLAAATMGWFNLPSAPVEVVIALSIVFLAWELAKPPERRDPVAERLPALVSFGFGLIHGLGFAGALHEIGLPERDVPMALFAFNVGVELGQLLFIAAVLAIGAAARRMVPLTARHDRGVTCLASYLIGSIAAFWVIERINGF</sequence>